<keyword evidence="4" id="KW-1185">Reference proteome</keyword>
<evidence type="ECO:0000313" key="4">
    <source>
        <dbReference type="Proteomes" id="UP000618579"/>
    </source>
</evidence>
<proteinExistence type="predicted"/>
<dbReference type="InterPro" id="IPR002942">
    <property type="entry name" value="S4_RNA-bd"/>
</dbReference>
<dbReference type="Proteomes" id="UP000618579">
    <property type="component" value="Unassembled WGS sequence"/>
</dbReference>
<dbReference type="PANTHER" id="PTHR13633:SF3">
    <property type="entry name" value="MITOCHONDRIAL TRANSCRIPTION RESCUE FACTOR 1"/>
    <property type="match status" value="1"/>
</dbReference>
<dbReference type="CDD" id="cd00165">
    <property type="entry name" value="S4"/>
    <property type="match status" value="1"/>
</dbReference>
<name>A0ABX1ZTM6_9BACL</name>
<dbReference type="InterPro" id="IPR048443">
    <property type="entry name" value="RqcP2_N"/>
</dbReference>
<dbReference type="Gene3D" id="3.30.1370.160">
    <property type="match status" value="1"/>
</dbReference>
<dbReference type="InterPro" id="IPR012677">
    <property type="entry name" value="Nucleotide-bd_a/b_plait_sf"/>
</dbReference>
<sequence>MHKELYSHFHSDEHYFVDKAWDWVERAAQNHAVKLTDFLDPRQAFILTSLVNRHPDVHCRLDGGYADAERRRALIAPDYRDLDGEEMEMEMAVLSVSSGDGKFLVLEHGDYMGAILGLGMKRDKVGDIHVIEGGCHCLVTRDAADYLHLNLSQVHKVHVQTELLPLNKLELSSVKLDELTLSVASMRMDGIVSNVFRLSRAKVLIPIQAGRCRVNWKAEEDPSKPLKEGDMVSMQGFGRFKVLEVEGVTKKGRIRVKIGKFA</sequence>
<dbReference type="Pfam" id="PF21278">
    <property type="entry name" value="YlmH_1st"/>
    <property type="match status" value="1"/>
</dbReference>
<keyword evidence="1" id="KW-0694">RNA-binding</keyword>
<organism evidence="3 4">
    <name type="scientific">Paenibacillus planticolens</name>
    <dbReference type="NCBI Taxonomy" id="2654976"/>
    <lineage>
        <taxon>Bacteria</taxon>
        <taxon>Bacillati</taxon>
        <taxon>Bacillota</taxon>
        <taxon>Bacilli</taxon>
        <taxon>Bacillales</taxon>
        <taxon>Paenibacillaceae</taxon>
        <taxon>Paenibacillus</taxon>
    </lineage>
</organism>
<evidence type="ECO:0000259" key="2">
    <source>
        <dbReference type="SMART" id="SM00363"/>
    </source>
</evidence>
<dbReference type="SUPFAM" id="SSF55174">
    <property type="entry name" value="Alpha-L RNA-binding motif"/>
    <property type="match status" value="1"/>
</dbReference>
<evidence type="ECO:0000313" key="3">
    <source>
        <dbReference type="EMBL" id="NOV03400.1"/>
    </source>
</evidence>
<reference evidence="3 4" key="1">
    <citation type="submission" date="2019-10" db="EMBL/GenBank/DDBJ databases">
        <title>Description of Paenibacillus pedi sp. nov.</title>
        <authorList>
            <person name="Carlier A."/>
            <person name="Qi S."/>
        </authorList>
    </citation>
    <scope>NUCLEOTIDE SEQUENCE [LARGE SCALE GENOMIC DNA]</scope>
    <source>
        <strain evidence="3 4">LMG 31457</strain>
    </source>
</reference>
<dbReference type="EMBL" id="WHNZ01000061">
    <property type="protein sequence ID" value="NOV03400.1"/>
    <property type="molecule type" value="Genomic_DNA"/>
</dbReference>
<accession>A0ABX1ZTM6</accession>
<gene>
    <name evidence="3" type="ORF">GC097_25695</name>
</gene>
<dbReference type="InterPro" id="IPR040591">
    <property type="entry name" value="RqcP2_RBD"/>
</dbReference>
<dbReference type="Pfam" id="PF17774">
    <property type="entry name" value="YlmH_RBD"/>
    <property type="match status" value="1"/>
</dbReference>
<dbReference type="PROSITE" id="PS50889">
    <property type="entry name" value="S4"/>
    <property type="match status" value="1"/>
</dbReference>
<dbReference type="Gene3D" id="3.30.70.330">
    <property type="match status" value="1"/>
</dbReference>
<dbReference type="RefSeq" id="WP_171686190.1">
    <property type="nucleotide sequence ID" value="NZ_WHNZ01000061.1"/>
</dbReference>
<dbReference type="PANTHER" id="PTHR13633">
    <property type="entry name" value="MITOCHONDRIAL TRANSCRIPTION RESCUE FACTOR 1"/>
    <property type="match status" value="1"/>
</dbReference>
<evidence type="ECO:0000256" key="1">
    <source>
        <dbReference type="PROSITE-ProRule" id="PRU00182"/>
    </source>
</evidence>
<comment type="caution">
    <text evidence="3">The sequence shown here is derived from an EMBL/GenBank/DDBJ whole genome shotgun (WGS) entry which is preliminary data.</text>
</comment>
<feature type="domain" description="RNA-binding S4" evidence="2">
    <location>
        <begin position="186"/>
        <end position="243"/>
    </location>
</feature>
<dbReference type="SMART" id="SM00363">
    <property type="entry name" value="S4"/>
    <property type="match status" value="1"/>
</dbReference>
<protein>
    <submittedName>
        <fullName evidence="3">RNA-binding protein</fullName>
    </submittedName>
</protein>